<dbReference type="GO" id="GO:0050661">
    <property type="term" value="F:NADP binding"/>
    <property type="evidence" value="ECO:0007669"/>
    <property type="project" value="InterPro"/>
</dbReference>
<evidence type="ECO:0000256" key="2">
    <source>
        <dbReference type="ARBA" id="ARBA00022827"/>
    </source>
</evidence>
<organism evidence="4 5">
    <name type="scientific">Leptotrombidium deliense</name>
    <dbReference type="NCBI Taxonomy" id="299467"/>
    <lineage>
        <taxon>Eukaryota</taxon>
        <taxon>Metazoa</taxon>
        <taxon>Ecdysozoa</taxon>
        <taxon>Arthropoda</taxon>
        <taxon>Chelicerata</taxon>
        <taxon>Arachnida</taxon>
        <taxon>Acari</taxon>
        <taxon>Acariformes</taxon>
        <taxon>Trombidiformes</taxon>
        <taxon>Prostigmata</taxon>
        <taxon>Anystina</taxon>
        <taxon>Parasitengona</taxon>
        <taxon>Trombiculoidea</taxon>
        <taxon>Trombiculidae</taxon>
        <taxon>Leptotrombidium</taxon>
    </lineage>
</organism>
<comment type="caution">
    <text evidence="4">The sequence shown here is derived from an EMBL/GenBank/DDBJ whole genome shotgun (WGS) entry which is preliminary data.</text>
</comment>
<reference evidence="4 5" key="1">
    <citation type="journal article" date="2018" name="Gigascience">
        <title>Genomes of trombidid mites reveal novel predicted allergens and laterally-transferred genes associated with secondary metabolism.</title>
        <authorList>
            <person name="Dong X."/>
            <person name="Chaisiri K."/>
            <person name="Xia D."/>
            <person name="Armstrong S.D."/>
            <person name="Fang Y."/>
            <person name="Donnelly M.J."/>
            <person name="Kadowaki T."/>
            <person name="McGarry J.W."/>
            <person name="Darby A.C."/>
            <person name="Makepeace B.L."/>
        </authorList>
    </citation>
    <scope>NUCLEOTIDE SEQUENCE [LARGE SCALE GENOMIC DNA]</scope>
    <source>
        <strain evidence="4">UoL-UT</strain>
    </source>
</reference>
<dbReference type="GO" id="GO:0050660">
    <property type="term" value="F:flavin adenine dinucleotide binding"/>
    <property type="evidence" value="ECO:0007669"/>
    <property type="project" value="InterPro"/>
</dbReference>
<dbReference type="GO" id="GO:0004499">
    <property type="term" value="F:N,N-dimethylaniline monooxygenase activity"/>
    <property type="evidence" value="ECO:0007669"/>
    <property type="project" value="InterPro"/>
</dbReference>
<evidence type="ECO:0000256" key="1">
    <source>
        <dbReference type="ARBA" id="ARBA00022630"/>
    </source>
</evidence>
<evidence type="ECO:0000256" key="3">
    <source>
        <dbReference type="ARBA" id="ARBA00023002"/>
    </source>
</evidence>
<dbReference type="Gene3D" id="3.50.50.60">
    <property type="entry name" value="FAD/NAD(P)-binding domain"/>
    <property type="match status" value="1"/>
</dbReference>
<dbReference type="VEuPathDB" id="VectorBase:LDEU013282"/>
<feature type="non-terminal residue" evidence="4">
    <location>
        <position position="38"/>
    </location>
</feature>
<keyword evidence="3" id="KW-0560">Oxidoreductase</keyword>
<dbReference type="InterPro" id="IPR036188">
    <property type="entry name" value="FAD/NAD-bd_sf"/>
</dbReference>
<proteinExistence type="predicted"/>
<gene>
    <name evidence="4" type="ORF">B4U80_09837</name>
</gene>
<keyword evidence="2" id="KW-0274">FAD</keyword>
<sequence>MSKINCVIGAGAAGLKAIKQCVEKSFDVICYDRTDNLG</sequence>
<accession>A0A443RU97</accession>
<keyword evidence="1" id="KW-0285">Flavoprotein</keyword>
<dbReference type="EMBL" id="NCKV01034857">
    <property type="protein sequence ID" value="RWS18758.1"/>
    <property type="molecule type" value="Genomic_DNA"/>
</dbReference>
<keyword evidence="4" id="KW-0503">Monooxygenase</keyword>
<evidence type="ECO:0000313" key="5">
    <source>
        <dbReference type="Proteomes" id="UP000288716"/>
    </source>
</evidence>
<dbReference type="STRING" id="299467.A0A443RU97"/>
<dbReference type="Proteomes" id="UP000288716">
    <property type="component" value="Unassembled WGS sequence"/>
</dbReference>
<dbReference type="InterPro" id="IPR020946">
    <property type="entry name" value="Flavin_mOase-like"/>
</dbReference>
<protein>
    <submittedName>
        <fullName evidence="4">Flavin-binding monooxygenase-like protein</fullName>
    </submittedName>
</protein>
<keyword evidence="5" id="KW-1185">Reference proteome</keyword>
<name>A0A443RU97_9ACAR</name>
<dbReference type="Pfam" id="PF00743">
    <property type="entry name" value="FMO-like"/>
    <property type="match status" value="1"/>
</dbReference>
<evidence type="ECO:0000313" key="4">
    <source>
        <dbReference type="EMBL" id="RWS18758.1"/>
    </source>
</evidence>
<dbReference type="SUPFAM" id="SSF51905">
    <property type="entry name" value="FAD/NAD(P)-binding domain"/>
    <property type="match status" value="1"/>
</dbReference>
<dbReference type="AlphaFoldDB" id="A0A443RU97"/>